<dbReference type="AlphaFoldDB" id="A0A3B0U966"/>
<dbReference type="FunFam" id="3.40.640.10:FF:000014">
    <property type="entry name" value="Adenosylmethionine-8-amino-7-oxononanoate aminotransferase, probable"/>
    <property type="match status" value="1"/>
</dbReference>
<dbReference type="InterPro" id="IPR015424">
    <property type="entry name" value="PyrdxlP-dep_Trfase"/>
</dbReference>
<protein>
    <submittedName>
        <fullName evidence="5">Aminotransferase, class III</fullName>
    </submittedName>
</protein>
<dbReference type="InterPro" id="IPR015421">
    <property type="entry name" value="PyrdxlP-dep_Trfase_major"/>
</dbReference>
<gene>
    <name evidence="5" type="ORF">MNBD_ALPHA11-153</name>
</gene>
<dbReference type="Gene3D" id="3.40.640.10">
    <property type="entry name" value="Type I PLP-dependent aspartate aminotransferase-like (Major domain)"/>
    <property type="match status" value="1"/>
</dbReference>
<dbReference type="Gene3D" id="3.90.1150.10">
    <property type="entry name" value="Aspartate Aminotransferase, domain 1"/>
    <property type="match status" value="1"/>
</dbReference>
<evidence type="ECO:0000313" key="5">
    <source>
        <dbReference type="EMBL" id="VAW24913.1"/>
    </source>
</evidence>
<keyword evidence="3 5" id="KW-0808">Transferase</keyword>
<dbReference type="PANTHER" id="PTHR43094">
    <property type="entry name" value="AMINOTRANSFERASE"/>
    <property type="match status" value="1"/>
</dbReference>
<dbReference type="InterPro" id="IPR005814">
    <property type="entry name" value="Aminotrans_3"/>
</dbReference>
<dbReference type="CDD" id="cd00610">
    <property type="entry name" value="OAT_like"/>
    <property type="match status" value="1"/>
</dbReference>
<evidence type="ECO:0000256" key="4">
    <source>
        <dbReference type="ARBA" id="ARBA00022898"/>
    </source>
</evidence>
<dbReference type="GO" id="GO:0005829">
    <property type="term" value="C:cytosol"/>
    <property type="evidence" value="ECO:0007669"/>
    <property type="project" value="TreeGrafter"/>
</dbReference>
<dbReference type="PROSITE" id="PS00600">
    <property type="entry name" value="AA_TRANSFER_CLASS_3"/>
    <property type="match status" value="1"/>
</dbReference>
<dbReference type="PANTHER" id="PTHR43094:SF1">
    <property type="entry name" value="AMINOTRANSFERASE CLASS-III"/>
    <property type="match status" value="1"/>
</dbReference>
<dbReference type="SUPFAM" id="SSF53383">
    <property type="entry name" value="PLP-dependent transferases"/>
    <property type="match status" value="1"/>
</dbReference>
<dbReference type="GO" id="GO:0030170">
    <property type="term" value="F:pyridoxal phosphate binding"/>
    <property type="evidence" value="ECO:0007669"/>
    <property type="project" value="InterPro"/>
</dbReference>
<dbReference type="InterPro" id="IPR015422">
    <property type="entry name" value="PyrdxlP-dep_Trfase_small"/>
</dbReference>
<keyword evidence="4" id="KW-0663">Pyridoxal phosphate</keyword>
<evidence type="ECO:0000256" key="2">
    <source>
        <dbReference type="ARBA" id="ARBA00022576"/>
    </source>
</evidence>
<dbReference type="Pfam" id="PF00202">
    <property type="entry name" value="Aminotran_3"/>
    <property type="match status" value="1"/>
</dbReference>
<evidence type="ECO:0000256" key="1">
    <source>
        <dbReference type="ARBA" id="ARBA00008954"/>
    </source>
</evidence>
<comment type="similarity">
    <text evidence="1">Belongs to the class-III pyridoxal-phosphate-dependent aminotransferase family.</text>
</comment>
<keyword evidence="2 5" id="KW-0032">Aminotransferase</keyword>
<accession>A0A3B0U966</accession>
<reference evidence="5" key="1">
    <citation type="submission" date="2018-06" db="EMBL/GenBank/DDBJ databases">
        <authorList>
            <person name="Zhirakovskaya E."/>
        </authorList>
    </citation>
    <scope>NUCLEOTIDE SEQUENCE</scope>
</reference>
<evidence type="ECO:0000256" key="3">
    <source>
        <dbReference type="ARBA" id="ARBA00022679"/>
    </source>
</evidence>
<proteinExistence type="inferred from homology"/>
<name>A0A3B0U966_9ZZZZ</name>
<sequence length="447" mass="48172">MSGQVFGRHTKGSLPIIAGGDGVWLIDRDGKRYLDGCGGAAISALGHSNRAVLEAAKAQLDNIAFAHTGFFTSEPAEQLATRLVEKAPDGIKKVYLVSGGSEAVEAAIKLSRQYFVEIGQTKRSQIISRWQSYHGNTLGALAAGGNKWRRAQFEPLLANAMHQIDPCHYWRWAEPGESEFDYGQRMANQLEAKILELGAQTVAAFIAEPVVGATMGAVGAVKGYFARIRQICEQYGVLLILDEVMCGAGRTGTFFASEFDEVKPDIICMAKGLGAGIQPIGAMLCSGEIYDGIASGSGFFQHGHTYMGHPVAAATALAVLKEIDDNDLLSNVIQMGDLLERTLNFRFESNPFVGNIRGRGLFYGLELVVDKKNKSAFDPSLGLNKKIKKNAMDLGLMCYPFGGTIDGKTGDHVLLAPPYIITPNEVDMLVERLGEAVDVSLSQIGFS</sequence>
<dbReference type="InterPro" id="IPR049704">
    <property type="entry name" value="Aminotrans_3_PPA_site"/>
</dbReference>
<dbReference type="EMBL" id="UOEQ01000567">
    <property type="protein sequence ID" value="VAW24913.1"/>
    <property type="molecule type" value="Genomic_DNA"/>
</dbReference>
<dbReference type="NCBIfam" id="NF005685">
    <property type="entry name" value="PRK07483.1"/>
    <property type="match status" value="1"/>
</dbReference>
<organism evidence="5">
    <name type="scientific">hydrothermal vent metagenome</name>
    <dbReference type="NCBI Taxonomy" id="652676"/>
    <lineage>
        <taxon>unclassified sequences</taxon>
        <taxon>metagenomes</taxon>
        <taxon>ecological metagenomes</taxon>
    </lineage>
</organism>
<dbReference type="GO" id="GO:0008483">
    <property type="term" value="F:transaminase activity"/>
    <property type="evidence" value="ECO:0007669"/>
    <property type="project" value="UniProtKB-KW"/>
</dbReference>